<accession>A0AA35WNB1</accession>
<dbReference type="InterPro" id="IPR011042">
    <property type="entry name" value="6-blade_b-propeller_TolB-like"/>
</dbReference>
<dbReference type="SUPFAM" id="SSF63825">
    <property type="entry name" value="YWTD domain"/>
    <property type="match status" value="1"/>
</dbReference>
<dbReference type="EMBL" id="CASHTH010001843">
    <property type="protein sequence ID" value="CAI8020710.1"/>
    <property type="molecule type" value="Genomic_DNA"/>
</dbReference>
<name>A0AA35WNB1_GEOBA</name>
<sequence length="192" mass="21313">MQFIEPRDVAVSVSEDSATIFVADAVNCRVQFFRMADATADAQPLGVYTIPNMPLSLCVGNRDRVFVTENLANQFKILSLKCQERQLEASEPQPMQTPELALFNVCTNKENAGVQLNRVRGLTYDPQTRYVLVTEEGNPKICVFDRDGGYVGTVKLPGKKTMQLVDISALDSRVVLVAYKGEKYAISVLNIM</sequence>
<dbReference type="AlphaFoldDB" id="A0AA35WNB1"/>
<dbReference type="Proteomes" id="UP001174909">
    <property type="component" value="Unassembled WGS sequence"/>
</dbReference>
<comment type="caution">
    <text evidence="1">The sequence shown here is derived from an EMBL/GenBank/DDBJ whole genome shotgun (WGS) entry which is preliminary data.</text>
</comment>
<gene>
    <name evidence="1" type="ORF">GBAR_LOCUS12364</name>
</gene>
<keyword evidence="2" id="KW-1185">Reference proteome</keyword>
<proteinExistence type="predicted"/>
<evidence type="ECO:0000313" key="1">
    <source>
        <dbReference type="EMBL" id="CAI8020710.1"/>
    </source>
</evidence>
<reference evidence="1" key="1">
    <citation type="submission" date="2023-03" db="EMBL/GenBank/DDBJ databases">
        <authorList>
            <person name="Steffen K."/>
            <person name="Cardenas P."/>
        </authorList>
    </citation>
    <scope>NUCLEOTIDE SEQUENCE</scope>
</reference>
<evidence type="ECO:0000313" key="2">
    <source>
        <dbReference type="Proteomes" id="UP001174909"/>
    </source>
</evidence>
<dbReference type="Gene3D" id="2.120.10.30">
    <property type="entry name" value="TolB, C-terminal domain"/>
    <property type="match status" value="1"/>
</dbReference>
<protein>
    <submittedName>
        <fullName evidence="1">Uncharacterized protein</fullName>
    </submittedName>
</protein>
<organism evidence="1 2">
    <name type="scientific">Geodia barretti</name>
    <name type="common">Barrett's horny sponge</name>
    <dbReference type="NCBI Taxonomy" id="519541"/>
    <lineage>
        <taxon>Eukaryota</taxon>
        <taxon>Metazoa</taxon>
        <taxon>Porifera</taxon>
        <taxon>Demospongiae</taxon>
        <taxon>Heteroscleromorpha</taxon>
        <taxon>Tetractinellida</taxon>
        <taxon>Astrophorina</taxon>
        <taxon>Geodiidae</taxon>
        <taxon>Geodia</taxon>
    </lineage>
</organism>